<evidence type="ECO:0000313" key="4">
    <source>
        <dbReference type="Proteomes" id="UP000008120"/>
    </source>
</evidence>
<dbReference type="BioCyc" id="CCAL311458:G131R-173-MONOMER"/>
<dbReference type="AlphaFoldDB" id="E6N4G2"/>
<dbReference type="Proteomes" id="UP000008120">
    <property type="component" value="Chromosome"/>
</dbReference>
<evidence type="ECO:0000313" key="2">
    <source>
        <dbReference type="EMBL" id="BAJ49131.1"/>
    </source>
</evidence>
<dbReference type="EMBL" id="AP011883">
    <property type="protein sequence ID" value="BAJ49131.1"/>
    <property type="molecule type" value="Genomic_DNA"/>
</dbReference>
<dbReference type="KEGG" id="csu:CSUB_C0173"/>
<reference evidence="1 4" key="2">
    <citation type="journal article" date="2011" name="Nucleic Acids Res.">
        <title>Insights into the evolution of Archaea and eukaryotic protein modifier systems revealed by the genome of a novel archaeal group.</title>
        <authorList>
            <person name="Nunoura T."/>
            <person name="Takaki Y."/>
            <person name="Kakuta J."/>
            <person name="Nishi S."/>
            <person name="Sugahara J."/>
            <person name="Kazama H."/>
            <person name="Chee G."/>
            <person name="Hattori M."/>
            <person name="Kanai A."/>
            <person name="Atomi H."/>
            <person name="Takai K."/>
            <person name="Takami H."/>
        </authorList>
    </citation>
    <scope>NUCLEOTIDE SEQUENCE [LARGE SCALE GENOMIC DNA]</scope>
</reference>
<name>E6N4G2_CALS0</name>
<protein>
    <submittedName>
        <fullName evidence="1">Uncharacterized protein</fullName>
    </submittedName>
</protein>
<organism evidence="1 4">
    <name type="scientific">Caldiarchaeum subterraneum</name>
    <dbReference type="NCBI Taxonomy" id="311458"/>
    <lineage>
        <taxon>Archaea</taxon>
        <taxon>Nitrososphaerota</taxon>
        <taxon>Candidatus Caldarchaeales</taxon>
        <taxon>Candidatus Caldarchaeaceae</taxon>
        <taxon>Candidatus Caldarchaeum</taxon>
    </lineage>
</organism>
<dbReference type="EMBL" id="BA000048">
    <property type="protein sequence ID" value="BAJ50035.1"/>
    <property type="molecule type" value="Genomic_DNA"/>
</dbReference>
<sequence length="386" mass="44208">MTQNSGEGLDYFTKAAGLVMLRYIAGNRRNLSEMLCIIREASDYFGKTMENILGGEETASLQELMDLGVMKKKYLPYSSYMATISAYPLLHKKATRAQIFSTVLAKMALIISIKVLDNINDTFHTTEEAEQSLQRQKKAIEEGIYISAGNNDIVKRAENSCTLLALLVNKWLKSLPDTILTARKEFLRDLALYISGQGATFKQQNSIDREKLTIRDYLKNMNEKGVGRVWVGLDLCMLESLCERTKEEIKGFGYLRKGFDYVFKSSNYYDDVADLSVDIGLGIWNSVVYLGRDLAIITKPEESLKNNFLKRQTIRLGDLHFLRGLDLLRQAAKYVEFDEKSLIASMNVFRFFTVRKWFFQSKNPADFVDFLVARVPDRLMRYAHII</sequence>
<gene>
    <name evidence="3" type="ORF">CSUB_C0173</name>
    <name evidence="1" type="ORF">HGMM_F42C08C34</name>
    <name evidence="2" type="ORF">HGMM_F43G04C32</name>
</gene>
<evidence type="ECO:0000313" key="1">
    <source>
        <dbReference type="EMBL" id="BAJ47181.1"/>
    </source>
</evidence>
<reference evidence="1 4" key="1">
    <citation type="journal article" date="2005" name="Environ. Microbiol.">
        <title>Genetic and functional properties of uncultivated thermophilic crenarchaeotes from a subsurface gold mine as revealed by analysis of genome fragments.</title>
        <authorList>
            <person name="Nunoura T."/>
            <person name="Hirayama H."/>
            <person name="Takami H."/>
            <person name="Oida H."/>
            <person name="Nishi S."/>
            <person name="Shimamura S."/>
            <person name="Suzuki Y."/>
            <person name="Inagaki F."/>
            <person name="Takai K."/>
            <person name="Nealson K.H."/>
            <person name="Horikoshi K."/>
        </authorList>
    </citation>
    <scope>NUCLEOTIDE SEQUENCE [LARGE SCALE GENOMIC DNA]</scope>
</reference>
<accession>E6N4G2</accession>
<proteinExistence type="predicted"/>
<evidence type="ECO:0000313" key="3">
    <source>
        <dbReference type="EMBL" id="BAJ50035.1"/>
    </source>
</evidence>
<dbReference type="EMBL" id="AP011829">
    <property type="protein sequence ID" value="BAJ47181.1"/>
    <property type="molecule type" value="Genomic_DNA"/>
</dbReference>